<dbReference type="OrthoDB" id="1120747at2"/>
<organism evidence="1 2">
    <name type="scientific">Chitinophaga lutea</name>
    <dbReference type="NCBI Taxonomy" id="2488634"/>
    <lineage>
        <taxon>Bacteria</taxon>
        <taxon>Pseudomonadati</taxon>
        <taxon>Bacteroidota</taxon>
        <taxon>Chitinophagia</taxon>
        <taxon>Chitinophagales</taxon>
        <taxon>Chitinophagaceae</taxon>
        <taxon>Chitinophaga</taxon>
    </lineage>
</organism>
<protein>
    <recommendedName>
        <fullName evidence="3">Anti-sigma factor</fullName>
    </recommendedName>
</protein>
<accession>A0A3N4PVF4</accession>
<comment type="caution">
    <text evidence="1">The sequence shown here is derived from an EMBL/GenBank/DDBJ whole genome shotgun (WGS) entry which is preliminary data.</text>
</comment>
<evidence type="ECO:0000313" key="1">
    <source>
        <dbReference type="EMBL" id="RPE09071.1"/>
    </source>
</evidence>
<dbReference type="EMBL" id="RPDH01000002">
    <property type="protein sequence ID" value="RPE09071.1"/>
    <property type="molecule type" value="Genomic_DNA"/>
</dbReference>
<dbReference type="Proteomes" id="UP000278351">
    <property type="component" value="Unassembled WGS sequence"/>
</dbReference>
<evidence type="ECO:0000313" key="2">
    <source>
        <dbReference type="Proteomes" id="UP000278351"/>
    </source>
</evidence>
<dbReference type="AlphaFoldDB" id="A0A3N4PVF4"/>
<sequence length="188" mass="21893">MHVCQSLEKINTMKLEDFIHQNRSAFEEEGPGPRVWAALEKELPAKQPARIVSMMAKHWWKAAIIVALVVNAGLLVKFLNAKQEVAYVVPEMEEMQVYYTSKIEQKLEELNKYPAEQLGLDSTTREELKLRNETYLLLEKELMSNPGNERIRAAMVRYYQMKLELLDKILTEQDKYHNVTPSNKKDVL</sequence>
<proteinExistence type="predicted"/>
<dbReference type="RefSeq" id="WP_123848071.1">
    <property type="nucleotide sequence ID" value="NZ_RPDH01000002.1"/>
</dbReference>
<reference evidence="1 2" key="1">
    <citation type="submission" date="2018-11" db="EMBL/GenBank/DDBJ databases">
        <title>Chitinophaga lutea sp.nov., isolate from arsenic contaminated soil.</title>
        <authorList>
            <person name="Zong Y."/>
        </authorList>
    </citation>
    <scope>NUCLEOTIDE SEQUENCE [LARGE SCALE GENOMIC DNA]</scope>
    <source>
        <strain evidence="1 2">ZY74</strain>
    </source>
</reference>
<evidence type="ECO:0008006" key="3">
    <source>
        <dbReference type="Google" id="ProtNLM"/>
    </source>
</evidence>
<gene>
    <name evidence="1" type="ORF">EGT74_18865</name>
</gene>
<keyword evidence="2" id="KW-1185">Reference proteome</keyword>
<name>A0A3N4PVF4_9BACT</name>